<dbReference type="RefSeq" id="WP_377281952.1">
    <property type="nucleotide sequence ID" value="NZ_JBHRSI010000005.1"/>
</dbReference>
<comment type="caution">
    <text evidence="1">The sequence shown here is derived from an EMBL/GenBank/DDBJ whole genome shotgun (WGS) entry which is preliminary data.</text>
</comment>
<keyword evidence="2" id="KW-1185">Reference proteome</keyword>
<accession>A0ABW4N5A4</accession>
<dbReference type="SFLD" id="SFLDG01129">
    <property type="entry name" value="C1.5:_HAD__Beta-PGM__Phosphata"/>
    <property type="match status" value="1"/>
</dbReference>
<protein>
    <submittedName>
        <fullName evidence="1">HAD family hydrolase</fullName>
        <ecNumber evidence="1">3.1.3.-</ecNumber>
    </submittedName>
</protein>
<dbReference type="EC" id="3.1.3.-" evidence="1"/>
<dbReference type="EMBL" id="JBHUEY010000006">
    <property type="protein sequence ID" value="MFD1784993.1"/>
    <property type="molecule type" value="Genomic_DNA"/>
</dbReference>
<dbReference type="SFLD" id="SFLDS00003">
    <property type="entry name" value="Haloacid_Dehalogenase"/>
    <property type="match status" value="1"/>
</dbReference>
<dbReference type="PANTHER" id="PTHR43611:SF3">
    <property type="entry name" value="FLAVIN MONONUCLEOTIDE HYDROLASE 1, CHLOROPLATIC"/>
    <property type="match status" value="1"/>
</dbReference>
<gene>
    <name evidence="1" type="ORF">ACFSC0_16440</name>
</gene>
<dbReference type="InterPro" id="IPR036412">
    <property type="entry name" value="HAD-like_sf"/>
</dbReference>
<dbReference type="Proteomes" id="UP001597237">
    <property type="component" value="Unassembled WGS sequence"/>
</dbReference>
<dbReference type="PANTHER" id="PTHR43611">
    <property type="entry name" value="ALPHA-D-GLUCOSE 1-PHOSPHATE PHOSPHATASE"/>
    <property type="match status" value="1"/>
</dbReference>
<keyword evidence="1" id="KW-0378">Hydrolase</keyword>
<proteinExistence type="predicted"/>
<dbReference type="PRINTS" id="PR00413">
    <property type="entry name" value="HADHALOGNASE"/>
</dbReference>
<name>A0ABW4N5A4_9CAUL</name>
<evidence type="ECO:0000313" key="2">
    <source>
        <dbReference type="Proteomes" id="UP001597237"/>
    </source>
</evidence>
<sequence>MIRTLLFDADGVLQHHGPFFDEDWIWPAEQHRELFRRIWAHPKYEGCLEGRGDFTGVCKAVLAESGWSACEADQYLDRWMRRGLEPDAIMLGWVQDLRAAGLACHLATNQEDVKAEFLERELGYDEAFDRLFVSCRLGAAKPERRFFEAVAAALPVPPQEVAFFDDKPENVQAAIDVGFIGRRFTDRESFARDVETLTGVTLAAAQGDPAKVRARLF</sequence>
<dbReference type="Pfam" id="PF00702">
    <property type="entry name" value="Hydrolase"/>
    <property type="match status" value="1"/>
</dbReference>
<dbReference type="NCBIfam" id="TIGR01509">
    <property type="entry name" value="HAD-SF-IA-v3"/>
    <property type="match status" value="1"/>
</dbReference>
<reference evidence="2" key="1">
    <citation type="journal article" date="2019" name="Int. J. Syst. Evol. Microbiol.">
        <title>The Global Catalogue of Microorganisms (GCM) 10K type strain sequencing project: providing services to taxonomists for standard genome sequencing and annotation.</title>
        <authorList>
            <consortium name="The Broad Institute Genomics Platform"/>
            <consortium name="The Broad Institute Genome Sequencing Center for Infectious Disease"/>
            <person name="Wu L."/>
            <person name="Ma J."/>
        </authorList>
    </citation>
    <scope>NUCLEOTIDE SEQUENCE [LARGE SCALE GENOMIC DNA]</scope>
    <source>
        <strain evidence="2">DFY28</strain>
    </source>
</reference>
<dbReference type="SUPFAM" id="SSF56784">
    <property type="entry name" value="HAD-like"/>
    <property type="match status" value="1"/>
</dbReference>
<organism evidence="1 2">
    <name type="scientific">Phenylobacterium terrae</name>
    <dbReference type="NCBI Taxonomy" id="2665495"/>
    <lineage>
        <taxon>Bacteria</taxon>
        <taxon>Pseudomonadati</taxon>
        <taxon>Pseudomonadota</taxon>
        <taxon>Alphaproteobacteria</taxon>
        <taxon>Caulobacterales</taxon>
        <taxon>Caulobacteraceae</taxon>
        <taxon>Phenylobacterium</taxon>
    </lineage>
</organism>
<dbReference type="InterPro" id="IPR023214">
    <property type="entry name" value="HAD_sf"/>
</dbReference>
<dbReference type="Gene3D" id="3.40.50.1000">
    <property type="entry name" value="HAD superfamily/HAD-like"/>
    <property type="match status" value="1"/>
</dbReference>
<evidence type="ECO:0000313" key="1">
    <source>
        <dbReference type="EMBL" id="MFD1784993.1"/>
    </source>
</evidence>
<dbReference type="GO" id="GO:0016787">
    <property type="term" value="F:hydrolase activity"/>
    <property type="evidence" value="ECO:0007669"/>
    <property type="project" value="UniProtKB-KW"/>
</dbReference>
<dbReference type="InterPro" id="IPR006439">
    <property type="entry name" value="HAD-SF_hydro_IA"/>
</dbReference>